<sequence length="68" mass="7828">MFFQKKIDRAFDELKKKSGKYDEKGNLIHTEQEETEKGDVSAMFLAAAKVFGPIFIVLIIILILTRPR</sequence>
<keyword evidence="1" id="KW-1133">Transmembrane helix</keyword>
<name>A0A9E7ITL6_9FIRM</name>
<organism evidence="2 3">
    <name type="scientific">Fenollaria massiliensis</name>
    <dbReference type="NCBI Taxonomy" id="938288"/>
    <lineage>
        <taxon>Bacteria</taxon>
        <taxon>Bacillati</taxon>
        <taxon>Bacillota</taxon>
        <taxon>Clostridia</taxon>
        <taxon>Eubacteriales</taxon>
        <taxon>Fenollaria</taxon>
    </lineage>
</organism>
<dbReference type="RefSeq" id="WP_070598949.1">
    <property type="nucleotide sequence ID" value="NZ_CP096649.1"/>
</dbReference>
<keyword evidence="1" id="KW-0812">Transmembrane</keyword>
<dbReference type="EMBL" id="CP096649">
    <property type="protein sequence ID" value="UQK58598.1"/>
    <property type="molecule type" value="Genomic_DNA"/>
</dbReference>
<feature type="transmembrane region" description="Helical" evidence="1">
    <location>
        <begin position="42"/>
        <end position="64"/>
    </location>
</feature>
<keyword evidence="3" id="KW-1185">Reference proteome</keyword>
<keyword evidence="1" id="KW-0472">Membrane</keyword>
<dbReference type="KEGG" id="fms:M1R53_04990"/>
<gene>
    <name evidence="2" type="ORF">M1R53_04990</name>
</gene>
<evidence type="ECO:0000256" key="1">
    <source>
        <dbReference type="SAM" id="Phobius"/>
    </source>
</evidence>
<dbReference type="Proteomes" id="UP000831151">
    <property type="component" value="Chromosome"/>
</dbReference>
<protein>
    <submittedName>
        <fullName evidence="2">Uncharacterized protein</fullName>
    </submittedName>
</protein>
<evidence type="ECO:0000313" key="2">
    <source>
        <dbReference type="EMBL" id="UQK58598.1"/>
    </source>
</evidence>
<accession>A0A9E7ITL6</accession>
<dbReference type="AlphaFoldDB" id="A0A9E7ITL6"/>
<evidence type="ECO:0000313" key="3">
    <source>
        <dbReference type="Proteomes" id="UP000831151"/>
    </source>
</evidence>
<proteinExistence type="predicted"/>
<reference evidence="2" key="1">
    <citation type="submission" date="2022-04" db="EMBL/GenBank/DDBJ databases">
        <title>Complete genome sequences of Ezakiella coagulans and Fenollaria massiliensis.</title>
        <authorList>
            <person name="France M.T."/>
            <person name="Clifford J."/>
            <person name="Narina S."/>
            <person name="Rutt L."/>
            <person name="Ravel J."/>
        </authorList>
    </citation>
    <scope>NUCLEOTIDE SEQUENCE</scope>
    <source>
        <strain evidence="2">C0061C2</strain>
    </source>
</reference>